<dbReference type="InterPro" id="IPR036986">
    <property type="entry name" value="S4_RNA-bd_sf"/>
</dbReference>
<protein>
    <recommendedName>
        <fullName evidence="4">Pseudouridine synthase</fullName>
        <ecNumber evidence="4">5.4.99.-</ecNumber>
    </recommendedName>
</protein>
<proteinExistence type="inferred from homology"/>
<dbReference type="EMBL" id="JH600068">
    <property type="protein sequence ID" value="EIG53711.1"/>
    <property type="molecule type" value="Genomic_DNA"/>
</dbReference>
<dbReference type="CDD" id="cd00165">
    <property type="entry name" value="S4"/>
    <property type="match status" value="1"/>
</dbReference>
<gene>
    <name evidence="7" type="ORF">DesU5LDRAFT_2038</name>
</gene>
<feature type="compositionally biased region" description="Low complexity" evidence="5">
    <location>
        <begin position="250"/>
        <end position="271"/>
    </location>
</feature>
<evidence type="ECO:0000256" key="4">
    <source>
        <dbReference type="RuleBase" id="RU003887"/>
    </source>
</evidence>
<dbReference type="Pfam" id="PF01479">
    <property type="entry name" value="S4"/>
    <property type="match status" value="1"/>
</dbReference>
<dbReference type="Gene3D" id="3.10.290.10">
    <property type="entry name" value="RNA-binding S4 domain"/>
    <property type="match status" value="1"/>
</dbReference>
<evidence type="ECO:0000256" key="5">
    <source>
        <dbReference type="SAM" id="MobiDB-lite"/>
    </source>
</evidence>
<feature type="domain" description="RNA-binding S4" evidence="6">
    <location>
        <begin position="7"/>
        <end position="66"/>
    </location>
</feature>
<dbReference type="SUPFAM" id="SSF55174">
    <property type="entry name" value="Alpha-L RNA-binding motif"/>
    <property type="match status" value="1"/>
</dbReference>
<dbReference type="FunFam" id="3.10.290.10:FF:000003">
    <property type="entry name" value="Pseudouridine synthase"/>
    <property type="match status" value="1"/>
</dbReference>
<accession>I2Q1Q5</accession>
<dbReference type="InterPro" id="IPR042092">
    <property type="entry name" value="PsdUridine_s_RsuA/RluB/E/F_cat"/>
</dbReference>
<keyword evidence="3" id="KW-0694">RNA-binding</keyword>
<dbReference type="CDD" id="cd02870">
    <property type="entry name" value="PseudoU_synth_RsuA_like"/>
    <property type="match status" value="1"/>
</dbReference>
<dbReference type="PANTHER" id="PTHR47683:SF2">
    <property type="entry name" value="RNA-BINDING S4 DOMAIN-CONTAINING PROTEIN"/>
    <property type="match status" value="1"/>
</dbReference>
<dbReference type="Gene3D" id="3.30.70.580">
    <property type="entry name" value="Pseudouridine synthase I, catalytic domain, N-terminal subdomain"/>
    <property type="match status" value="1"/>
</dbReference>
<dbReference type="SMART" id="SM00363">
    <property type="entry name" value="S4"/>
    <property type="match status" value="1"/>
</dbReference>
<evidence type="ECO:0000259" key="6">
    <source>
        <dbReference type="SMART" id="SM00363"/>
    </source>
</evidence>
<dbReference type="PANTHER" id="PTHR47683">
    <property type="entry name" value="PSEUDOURIDINE SYNTHASE FAMILY PROTEIN-RELATED"/>
    <property type="match status" value="1"/>
</dbReference>
<dbReference type="PROSITE" id="PS01149">
    <property type="entry name" value="PSI_RSU"/>
    <property type="match status" value="1"/>
</dbReference>
<dbReference type="Gene3D" id="3.30.70.1560">
    <property type="entry name" value="Alpha-L RNA-binding motif"/>
    <property type="match status" value="1"/>
</dbReference>
<organism evidence="7">
    <name type="scientific">Desulfovibrio sp. U5L</name>
    <dbReference type="NCBI Taxonomy" id="596152"/>
    <lineage>
        <taxon>Bacteria</taxon>
        <taxon>Pseudomonadati</taxon>
        <taxon>Thermodesulfobacteriota</taxon>
        <taxon>Desulfovibrionia</taxon>
        <taxon>Desulfovibrionales</taxon>
        <taxon>Desulfovibrionaceae</taxon>
        <taxon>Desulfovibrio</taxon>
    </lineage>
</organism>
<dbReference type="InterPro" id="IPR006145">
    <property type="entry name" value="PsdUridine_synth_RsuA/RluA"/>
</dbReference>
<evidence type="ECO:0000256" key="1">
    <source>
        <dbReference type="ARBA" id="ARBA00008348"/>
    </source>
</evidence>
<keyword evidence="2 4" id="KW-0413">Isomerase</keyword>
<dbReference type="InterPro" id="IPR050343">
    <property type="entry name" value="RsuA_PseudoU_synthase"/>
</dbReference>
<dbReference type="InterPro" id="IPR020094">
    <property type="entry name" value="TruA/RsuA/RluB/E/F_N"/>
</dbReference>
<dbReference type="SUPFAM" id="SSF55120">
    <property type="entry name" value="Pseudouridine synthase"/>
    <property type="match status" value="1"/>
</dbReference>
<dbReference type="EC" id="5.4.99.-" evidence="4"/>
<reference evidence="7" key="1">
    <citation type="submission" date="2011-11" db="EMBL/GenBank/DDBJ databases">
        <title>Improved High-Quality Draft sequence of Desulfovibrio sp. U5L.</title>
        <authorList>
            <consortium name="US DOE Joint Genome Institute"/>
            <person name="Lucas S."/>
            <person name="Han J."/>
            <person name="Lapidus A."/>
            <person name="Cheng J.-F."/>
            <person name="Goodwin L."/>
            <person name="Pitluck S."/>
            <person name="Peters L."/>
            <person name="Ovchinnikova G."/>
            <person name="Held B."/>
            <person name="Detter J.C."/>
            <person name="Han C."/>
            <person name="Tapia R."/>
            <person name="Land M."/>
            <person name="Hauser L."/>
            <person name="Kyrpides N."/>
            <person name="Ivanova N."/>
            <person name="Pagani I."/>
            <person name="Gabster J."/>
            <person name="Walker C."/>
            <person name="Stolyar S."/>
            <person name="Stahl D."/>
            <person name="Arkin A."/>
            <person name="Dehal P."/>
            <person name="Hazen T."/>
            <person name="Woyke T."/>
        </authorList>
    </citation>
    <scope>NUCLEOTIDE SEQUENCE [LARGE SCALE GENOMIC DNA]</scope>
    <source>
        <strain evidence="7">U5L</strain>
    </source>
</reference>
<dbReference type="HOGENOM" id="CLU_024979_1_2_7"/>
<dbReference type="GO" id="GO:0003723">
    <property type="term" value="F:RNA binding"/>
    <property type="evidence" value="ECO:0007669"/>
    <property type="project" value="UniProtKB-KW"/>
</dbReference>
<evidence type="ECO:0000256" key="2">
    <source>
        <dbReference type="ARBA" id="ARBA00023235"/>
    </source>
</evidence>
<comment type="similarity">
    <text evidence="1 4">Belongs to the pseudouridine synthase RsuA family.</text>
</comment>
<dbReference type="GO" id="GO:0000455">
    <property type="term" value="P:enzyme-directed rRNA pseudouridine synthesis"/>
    <property type="evidence" value="ECO:0007669"/>
    <property type="project" value="UniProtKB-ARBA"/>
</dbReference>
<dbReference type="NCBIfam" id="TIGR00093">
    <property type="entry name" value="pseudouridine synthase"/>
    <property type="match status" value="1"/>
</dbReference>
<dbReference type="AlphaFoldDB" id="I2Q1Q5"/>
<dbReference type="eggNOG" id="COG1187">
    <property type="taxonomic scope" value="Bacteria"/>
</dbReference>
<name>I2Q1Q5_9BACT</name>
<dbReference type="InterPro" id="IPR020103">
    <property type="entry name" value="PsdUridine_synth_cat_dom_sf"/>
</dbReference>
<dbReference type="PROSITE" id="PS50889">
    <property type="entry name" value="S4"/>
    <property type="match status" value="1"/>
</dbReference>
<feature type="region of interest" description="Disordered" evidence="5">
    <location>
        <begin position="250"/>
        <end position="291"/>
    </location>
</feature>
<evidence type="ECO:0000313" key="7">
    <source>
        <dbReference type="EMBL" id="EIG53711.1"/>
    </source>
</evidence>
<dbReference type="OrthoDB" id="9807213at2"/>
<dbReference type="Pfam" id="PF00849">
    <property type="entry name" value="PseudoU_synth_2"/>
    <property type="match status" value="1"/>
</dbReference>
<evidence type="ECO:0000256" key="3">
    <source>
        <dbReference type="PROSITE-ProRule" id="PRU00182"/>
    </source>
</evidence>
<dbReference type="STRING" id="596152.DesU5LDRAFT_2038"/>
<dbReference type="InterPro" id="IPR002942">
    <property type="entry name" value="S4_RNA-bd"/>
</dbReference>
<dbReference type="InterPro" id="IPR000748">
    <property type="entry name" value="PsdUridine_synth_RsuA/RluB/E/F"/>
</dbReference>
<dbReference type="InterPro" id="IPR018496">
    <property type="entry name" value="PsdUridine_synth_RsuA/RluB_CS"/>
</dbReference>
<sequence length="291" mass="31228">MDDKALLRLNKALADAGVCSRRQADTLIAAGRVTVDGAVVTELGNKIDPARNRLAVDGRPVRLSGAADAPLTLLLNKRPGCVTTVNDPEGRPTVFDELPAAYRARRLFPVGRLDYFSEGLLLLTTDGELANRLAHPRWHVDKRYMVTVRGTVNGQTLDTMAKGMTLAEGEHLAPVRARITARLAADRFVLEMELSQGVNRQIRRMCRDLDLTVLKLCRIAQGPVSLGGLPAGKCRELAASELAALRRSVGLQSSSASAKPSVKSSVKAPGKAPRKAADSPSASGKTPGRRR</sequence>
<dbReference type="GO" id="GO:0120159">
    <property type="term" value="F:rRNA pseudouridine synthase activity"/>
    <property type="evidence" value="ECO:0007669"/>
    <property type="project" value="UniProtKB-ARBA"/>
</dbReference>